<accession>A0AAE4TQW6</accession>
<dbReference type="SUPFAM" id="SSF52540">
    <property type="entry name" value="P-loop containing nucleoside triphosphate hydrolases"/>
    <property type="match status" value="1"/>
</dbReference>
<evidence type="ECO:0000313" key="2">
    <source>
        <dbReference type="EMBL" id="MDV5392679.1"/>
    </source>
</evidence>
<protein>
    <submittedName>
        <fullName evidence="2">DUF2075 domain-containing protein</fullName>
    </submittedName>
</protein>
<comment type="caution">
    <text evidence="2">The sequence shown here is derived from an EMBL/GenBank/DDBJ whole genome shotgun (WGS) entry which is preliminary data.</text>
</comment>
<name>A0AAE4TQW6_9GAMM</name>
<evidence type="ECO:0000313" key="3">
    <source>
        <dbReference type="Proteomes" id="UP001187859"/>
    </source>
</evidence>
<proteinExistence type="predicted"/>
<dbReference type="Proteomes" id="UP001187859">
    <property type="component" value="Unassembled WGS sequence"/>
</dbReference>
<feature type="domain" description="Schlafen group 3-like DNA/RNA helicase" evidence="1">
    <location>
        <begin position="239"/>
        <end position="622"/>
    </location>
</feature>
<organism evidence="2 3">
    <name type="scientific">Shewanella xiamenensis</name>
    <dbReference type="NCBI Taxonomy" id="332186"/>
    <lineage>
        <taxon>Bacteria</taxon>
        <taxon>Pseudomonadati</taxon>
        <taxon>Pseudomonadota</taxon>
        <taxon>Gammaproteobacteria</taxon>
        <taxon>Alteromonadales</taxon>
        <taxon>Shewanellaceae</taxon>
        <taxon>Shewanella</taxon>
    </lineage>
</organism>
<evidence type="ECO:0000259" key="1">
    <source>
        <dbReference type="Pfam" id="PF09848"/>
    </source>
</evidence>
<gene>
    <name evidence="2" type="ORF">QM089_21025</name>
</gene>
<reference evidence="2" key="1">
    <citation type="submission" date="2023-05" db="EMBL/GenBank/DDBJ databases">
        <title>Colonisation of extended spectrum b-lactamase- and carbapenemase-producing bacteria on hospital surfaces from low- and middle-income countries.</title>
        <authorList>
            <person name="Nieto-Rosado M."/>
            <person name="Sands K."/>
            <person name="Iregbu K."/>
            <person name="Zahra R."/>
            <person name="Mazarati J.B."/>
            <person name="Mehtar S."/>
            <person name="Barnards-Group B."/>
            <person name="Walsh T.R."/>
        </authorList>
    </citation>
    <scope>NUCLEOTIDE SEQUENCE</scope>
    <source>
        <strain evidence="2">PP-E493</strain>
    </source>
</reference>
<dbReference type="RefSeq" id="WP_264889222.1">
    <property type="nucleotide sequence ID" value="NZ_AP026732.1"/>
</dbReference>
<sequence length="651" mass="73171">MTQRAFYSASFKDFLSAEAHAITGLISAAHTQPLQHLQTCAWTAEIGILKHNLAQNNVTEGHIFIEFMIPRMGRRADVVMIFKGIVFVVEFKVGATAFTAADMRQAHGYALDLKNFHRGSHDKYLVPLLVATNATSQSENPVFAGDNVASTLCISPGELFSRMRLIAERLNQPTFDPNLWADSGYLPTPTIIEAAQALYASHNVEDIARSEADTQNLGQTSQQLLQLIHDARINKRKIICFVTGVPGAGKTLVGLNIASIHANREENEYSVFLSGNGPLVAVLQEALARDRSSRTGDSISATRKETESFIQNIHRFRDEYLHGGVPPEKVAIFDEAQRAWDKEQASDFMRRKRGIVDFDKSEPEFLIEVMDRRQDWAFIIALVGGGQEINKGEAGLAGWLDALKAKFLDWDVYFSTALLSGEYVSLGVDLNAVPRANVLPNLHLATSMRSFRAEKLSSFIHYLVAGQCGLAVSIYKDLEHVYPIKVTRDLAKAKSWVRQHRRANESMGVLASSNGIRLKAEGIFVKNEIDPAKWFLSGVEDIRSAEFLEDVATEFDVQGLELDWCVVAWDADYRFNGQVFEHWEFRGTKWEMRHKAVRKRYLENAYRVLLTRARQGMVIFVPKGDKSDETRDPKFYDHTYKHLINCGIGVI</sequence>
<dbReference type="Pfam" id="PF09848">
    <property type="entry name" value="SLFN-g3_helicase"/>
    <property type="match status" value="1"/>
</dbReference>
<dbReference type="AlphaFoldDB" id="A0AAE4TQW6"/>
<dbReference type="InterPro" id="IPR027417">
    <property type="entry name" value="P-loop_NTPase"/>
</dbReference>
<dbReference type="EMBL" id="JASGOQ010000001">
    <property type="protein sequence ID" value="MDV5392679.1"/>
    <property type="molecule type" value="Genomic_DNA"/>
</dbReference>
<dbReference type="InterPro" id="IPR018647">
    <property type="entry name" value="SLFN_3-like_DNA/RNA_helicase"/>
</dbReference>